<dbReference type="HAMAP" id="MF_01553">
    <property type="entry name" value="RNApol_bact_RpoY"/>
    <property type="match status" value="1"/>
</dbReference>
<comment type="subunit">
    <text evidence="5">RNAP is composed of a core of 2 alpha, a beta and a beta' subunit. The core is associated with a delta subunit, and at least one of epsilon or omega. When a sigma factor is associated with the core the holoenzyme is formed, which can initiate transcription.</text>
</comment>
<dbReference type="GO" id="GO:0003677">
    <property type="term" value="F:DNA binding"/>
    <property type="evidence" value="ECO:0007669"/>
    <property type="project" value="UniProtKB-UniRule"/>
</dbReference>
<keyword evidence="1 5" id="KW-0240">DNA-directed RNA polymerase</keyword>
<proteinExistence type="inferred from homology"/>
<dbReference type="RefSeq" id="WP_007547429.1">
    <property type="nucleotide sequence ID" value="NZ_JAARPY010000001.1"/>
</dbReference>
<dbReference type="GO" id="GO:0003899">
    <property type="term" value="F:DNA-directed RNA polymerase activity"/>
    <property type="evidence" value="ECO:0007669"/>
    <property type="project" value="UniProtKB-UniRule"/>
</dbReference>
<evidence type="ECO:0000256" key="1">
    <source>
        <dbReference type="ARBA" id="ARBA00022478"/>
    </source>
</evidence>
<comment type="catalytic activity">
    <reaction evidence="5">
        <text>RNA(n) + a ribonucleoside 5'-triphosphate = RNA(n+1) + diphosphate</text>
        <dbReference type="Rhea" id="RHEA:21248"/>
        <dbReference type="Rhea" id="RHEA-COMP:14527"/>
        <dbReference type="Rhea" id="RHEA-COMP:17342"/>
        <dbReference type="ChEBI" id="CHEBI:33019"/>
        <dbReference type="ChEBI" id="CHEBI:61557"/>
        <dbReference type="ChEBI" id="CHEBI:140395"/>
        <dbReference type="EC" id="2.7.7.6"/>
    </reaction>
</comment>
<gene>
    <name evidence="5" type="primary">rpoY</name>
    <name evidence="6" type="ORF">HB844_00065</name>
</gene>
<dbReference type="Proteomes" id="UP000571128">
    <property type="component" value="Unassembled WGS sequence"/>
</dbReference>
<organism evidence="6 7">
    <name type="scientific">Listeria fleischmannii</name>
    <dbReference type="NCBI Taxonomy" id="1069827"/>
    <lineage>
        <taxon>Bacteria</taxon>
        <taxon>Bacillati</taxon>
        <taxon>Bacillota</taxon>
        <taxon>Bacilli</taxon>
        <taxon>Bacillales</taxon>
        <taxon>Listeriaceae</taxon>
        <taxon>Listeria</taxon>
    </lineage>
</organism>
<dbReference type="EMBL" id="JAARPY010000001">
    <property type="protein sequence ID" value="MBC1397271.1"/>
    <property type="molecule type" value="Genomic_DNA"/>
</dbReference>
<evidence type="ECO:0000256" key="2">
    <source>
        <dbReference type="ARBA" id="ARBA00022679"/>
    </source>
</evidence>
<evidence type="ECO:0000256" key="4">
    <source>
        <dbReference type="ARBA" id="ARBA00023163"/>
    </source>
</evidence>
<keyword evidence="4 5" id="KW-0804">Transcription</keyword>
<dbReference type="Pfam" id="PF07288">
    <property type="entry name" value="RpoY"/>
    <property type="match status" value="1"/>
</dbReference>
<dbReference type="AlphaFoldDB" id="A0A841YAI5"/>
<keyword evidence="2 5" id="KW-0808">Transferase</keyword>
<name>A0A841YAI5_9LIST</name>
<dbReference type="EC" id="2.7.7.6" evidence="5"/>
<sequence length="69" mass="8215">MIFKVFYQETSTETPVREKTQTLYMDANDEVEVRQSLKNEPFHIEYIEGLSDQHLAYEEGQPGFTLWKK</sequence>
<dbReference type="GO" id="GO:0006351">
    <property type="term" value="P:DNA-templated transcription"/>
    <property type="evidence" value="ECO:0007669"/>
    <property type="project" value="UniProtKB-UniRule"/>
</dbReference>
<dbReference type="Gene3D" id="3.10.20.730">
    <property type="entry name" value="RNAP, epsilon subunit-like"/>
    <property type="match status" value="1"/>
</dbReference>
<dbReference type="GO" id="GO:0000428">
    <property type="term" value="C:DNA-directed RNA polymerase complex"/>
    <property type="evidence" value="ECO:0007669"/>
    <property type="project" value="UniProtKB-KW"/>
</dbReference>
<comment type="similarity">
    <text evidence="5">Belongs to the RNA polymerase subunit epsilon family.</text>
</comment>
<dbReference type="NCBIfam" id="NF010188">
    <property type="entry name" value="PRK13667.1"/>
    <property type="match status" value="1"/>
</dbReference>
<keyword evidence="3 5" id="KW-0548">Nucleotidyltransferase</keyword>
<evidence type="ECO:0000256" key="5">
    <source>
        <dbReference type="HAMAP-Rule" id="MF_01553"/>
    </source>
</evidence>
<reference evidence="6 7" key="1">
    <citation type="submission" date="2020-03" db="EMBL/GenBank/DDBJ databases">
        <title>Soil Listeria distribution.</title>
        <authorList>
            <person name="Liao J."/>
            <person name="Wiedmann M."/>
        </authorList>
    </citation>
    <scope>NUCLEOTIDE SEQUENCE [LARGE SCALE GENOMIC DNA]</scope>
    <source>
        <strain evidence="6 7">FSL L7-1645</strain>
    </source>
</reference>
<evidence type="ECO:0000256" key="3">
    <source>
        <dbReference type="ARBA" id="ARBA00022695"/>
    </source>
</evidence>
<comment type="caution">
    <text evidence="6">The sequence shown here is derived from an EMBL/GenBank/DDBJ whole genome shotgun (WGS) entry which is preliminary data.</text>
</comment>
<dbReference type="InterPro" id="IPR009907">
    <property type="entry name" value="RpoY"/>
</dbReference>
<protein>
    <recommendedName>
        <fullName evidence="5">DNA-directed RNA polymerase subunit epsilon</fullName>
        <shortName evidence="5">RNAP epsilon subunit</shortName>
        <ecNumber evidence="5">2.7.7.6</ecNumber>
    </recommendedName>
    <alternativeName>
        <fullName evidence="5">RNA polymerase epsilon subunit</fullName>
    </alternativeName>
    <alternativeName>
        <fullName evidence="5">Transcriptase subunit epsilon</fullName>
    </alternativeName>
</protein>
<comment type="function">
    <text evidence="5">A non-essential component of RNA polymerase (RNAP).</text>
</comment>
<accession>A0A841YAI5</accession>
<evidence type="ECO:0000313" key="7">
    <source>
        <dbReference type="Proteomes" id="UP000571128"/>
    </source>
</evidence>
<evidence type="ECO:0000313" key="6">
    <source>
        <dbReference type="EMBL" id="MBC1397271.1"/>
    </source>
</evidence>